<dbReference type="Proteomes" id="UP001229421">
    <property type="component" value="Unassembled WGS sequence"/>
</dbReference>
<name>A0AAD8NWM7_TARER</name>
<evidence type="ECO:0000313" key="1">
    <source>
        <dbReference type="EMBL" id="KAK1424308.1"/>
    </source>
</evidence>
<comment type="caution">
    <text evidence="1">The sequence shown here is derived from an EMBL/GenBank/DDBJ whole genome shotgun (WGS) entry which is preliminary data.</text>
</comment>
<reference evidence="1" key="1">
    <citation type="journal article" date="2023" name="bioRxiv">
        <title>Improved chromosome-level genome assembly for marigold (Tagetes erecta).</title>
        <authorList>
            <person name="Jiang F."/>
            <person name="Yuan L."/>
            <person name="Wang S."/>
            <person name="Wang H."/>
            <person name="Xu D."/>
            <person name="Wang A."/>
            <person name="Fan W."/>
        </authorList>
    </citation>
    <scope>NUCLEOTIDE SEQUENCE</scope>
    <source>
        <strain evidence="1">WSJ</strain>
        <tissue evidence="1">Leaf</tissue>
    </source>
</reference>
<accession>A0AAD8NWM7</accession>
<gene>
    <name evidence="1" type="ORF">QVD17_19635</name>
</gene>
<dbReference type="EMBL" id="JAUHHV010000005">
    <property type="protein sequence ID" value="KAK1424308.1"/>
    <property type="molecule type" value="Genomic_DNA"/>
</dbReference>
<protein>
    <submittedName>
        <fullName evidence="1">Uncharacterized protein</fullName>
    </submittedName>
</protein>
<proteinExistence type="predicted"/>
<sequence>MNNGQTDEQYTCETLYFTKSRLIRSNSIQTDEQFSNGRTVVKRMNTLKNFLNLCFSMIMLCLSLSGNRSDRLNTIGRILIFVIRPKSEAVIACCNFEYKVMDTSELMRFGESDIKVLAEHQNQVVEDFEVCGKTFTAVVSQIVSSEIWAGNRTGAET</sequence>
<evidence type="ECO:0000313" key="2">
    <source>
        <dbReference type="Proteomes" id="UP001229421"/>
    </source>
</evidence>
<organism evidence="1 2">
    <name type="scientific">Tagetes erecta</name>
    <name type="common">African marigold</name>
    <dbReference type="NCBI Taxonomy" id="13708"/>
    <lineage>
        <taxon>Eukaryota</taxon>
        <taxon>Viridiplantae</taxon>
        <taxon>Streptophyta</taxon>
        <taxon>Embryophyta</taxon>
        <taxon>Tracheophyta</taxon>
        <taxon>Spermatophyta</taxon>
        <taxon>Magnoliopsida</taxon>
        <taxon>eudicotyledons</taxon>
        <taxon>Gunneridae</taxon>
        <taxon>Pentapetalae</taxon>
        <taxon>asterids</taxon>
        <taxon>campanulids</taxon>
        <taxon>Asterales</taxon>
        <taxon>Asteraceae</taxon>
        <taxon>Asteroideae</taxon>
        <taxon>Heliantheae alliance</taxon>
        <taxon>Tageteae</taxon>
        <taxon>Tagetes</taxon>
    </lineage>
</organism>
<keyword evidence="2" id="KW-1185">Reference proteome</keyword>
<dbReference type="AlphaFoldDB" id="A0AAD8NWM7"/>